<evidence type="ECO:0000259" key="2">
    <source>
        <dbReference type="Pfam" id="PF19804"/>
    </source>
</evidence>
<dbReference type="EMBL" id="AEXV01000009">
    <property type="protein sequence ID" value="EGD29063.1"/>
    <property type="molecule type" value="Genomic_DNA"/>
</dbReference>
<feature type="domain" description="DUF6287" evidence="2">
    <location>
        <begin position="370"/>
        <end position="403"/>
    </location>
</feature>
<keyword evidence="1" id="KW-1133">Transmembrane helix</keyword>
<keyword evidence="1" id="KW-0812">Transmembrane</keyword>
<reference evidence="3 4" key="1">
    <citation type="submission" date="2011-02" db="EMBL/GenBank/DDBJ databases">
        <authorList>
            <person name="Muzny D."/>
            <person name="Qin X."/>
            <person name="Deng J."/>
            <person name="Jiang H."/>
            <person name="Liu Y."/>
            <person name="Qu J."/>
            <person name="Song X.-Z."/>
            <person name="Zhang L."/>
            <person name="Thornton R."/>
            <person name="Coyle M."/>
            <person name="Francisco L."/>
            <person name="Jackson L."/>
            <person name="Javaid M."/>
            <person name="Korchina V."/>
            <person name="Kovar C."/>
            <person name="Mata R."/>
            <person name="Mathew T."/>
            <person name="Ngo R."/>
            <person name="Nguyen L."/>
            <person name="Nguyen N."/>
            <person name="Okwuonu G."/>
            <person name="Ongeri F."/>
            <person name="Pham C."/>
            <person name="Simmons D."/>
            <person name="Wilczek-Boney K."/>
            <person name="Hale W."/>
            <person name="Jakkamsetti A."/>
            <person name="Pham P."/>
            <person name="Ruth R."/>
            <person name="San Lucas F."/>
            <person name="Warren J."/>
            <person name="Zhang J."/>
            <person name="Zhao Z."/>
            <person name="Zhou C."/>
            <person name="Zhu D."/>
            <person name="Lee S."/>
            <person name="Bess C."/>
            <person name="Blankenburg K."/>
            <person name="Forbes L."/>
            <person name="Fu Q."/>
            <person name="Gubbala S."/>
            <person name="Hirani K."/>
            <person name="Jayaseelan J.C."/>
            <person name="Lara F."/>
            <person name="Munidasa M."/>
            <person name="Palculict T."/>
            <person name="Patil S."/>
            <person name="Pu L.-L."/>
            <person name="Saada N."/>
            <person name="Tang L."/>
            <person name="Weissenberger G."/>
            <person name="Zhu Y."/>
            <person name="Hemphill L."/>
            <person name="Shang Y."/>
            <person name="Youmans B."/>
            <person name="Ayvaz T."/>
            <person name="Ross M."/>
            <person name="Santibanez J."/>
            <person name="Aqrawi P."/>
            <person name="Gross S."/>
            <person name="Joshi V."/>
            <person name="Fowler G."/>
            <person name="Nazareth L."/>
            <person name="Reid J."/>
            <person name="Worley K."/>
            <person name="Petrosino J."/>
            <person name="Highlander S."/>
            <person name="Gibbs R."/>
        </authorList>
    </citation>
    <scope>NUCLEOTIDE SEQUENCE [LARGE SCALE GENOMIC DNA]</scope>
    <source>
        <strain evidence="3 4">SK72</strain>
    </source>
</reference>
<proteinExistence type="predicted"/>
<dbReference type="Pfam" id="PF19804">
    <property type="entry name" value="DUF6287"/>
    <property type="match status" value="1"/>
</dbReference>
<dbReference type="AlphaFoldDB" id="F0I304"/>
<evidence type="ECO:0000313" key="3">
    <source>
        <dbReference type="EMBL" id="EGD29063.1"/>
    </source>
</evidence>
<dbReference type="PATRIC" id="fig|888809.3.peg.1501"/>
<gene>
    <name evidence="3" type="ORF">HMPREF9381_1544</name>
</gene>
<name>F0I304_STRSA</name>
<comment type="caution">
    <text evidence="3">The sequence shown here is derived from an EMBL/GenBank/DDBJ whole genome shotgun (WGS) entry which is preliminary data.</text>
</comment>
<dbReference type="Proteomes" id="UP000003332">
    <property type="component" value="Unassembled WGS sequence"/>
</dbReference>
<protein>
    <recommendedName>
        <fullName evidence="2">DUF6287 domain-containing protein</fullName>
    </recommendedName>
</protein>
<evidence type="ECO:0000256" key="1">
    <source>
        <dbReference type="SAM" id="Phobius"/>
    </source>
</evidence>
<evidence type="ECO:0000313" key="4">
    <source>
        <dbReference type="Proteomes" id="UP000003332"/>
    </source>
</evidence>
<organism evidence="3 4">
    <name type="scientific">Streptococcus sanguinis SK72</name>
    <dbReference type="NCBI Taxonomy" id="888809"/>
    <lineage>
        <taxon>Bacteria</taxon>
        <taxon>Bacillati</taxon>
        <taxon>Bacillota</taxon>
        <taxon>Bacilli</taxon>
        <taxon>Lactobacillales</taxon>
        <taxon>Streptococcaceae</taxon>
        <taxon>Streptococcus</taxon>
    </lineage>
</organism>
<keyword evidence="1" id="KW-0472">Membrane</keyword>
<accession>F0I304</accession>
<dbReference type="HOGENOM" id="CLU_053690_0_0_9"/>
<feature type="transmembrane region" description="Helical" evidence="1">
    <location>
        <begin position="70"/>
        <end position="90"/>
    </location>
</feature>
<sequence length="475" mass="54052">MTIPQQEATGGFISISHLEITHIFILRIYNSNPKSYNNIGFVRELKLLNESERNMRKSYRGTDRVKKQKFIFGGSIIFITVLGLVCFFVYNQHSSKNTKEVSEHIYSSDKVDITGEYISNTGSKAIISSLDHKWKIDYQTSDGMVSGIFETSWKEEEKKKTSTSKMKKSDGYDSFNITIEVFDEKSKLVTVTLSDGDLNHEMIFSNQKDFLKSDNAKDQDLVLKGNLSSFDGVYSNDDLEQSIADSGFTLYAYKPEDYFQNRTSVFPRITGKGNDWNFWSGSSHMQYKLNENKLPRKIGDYYEAYFIGVNQIAVEGKEISVFLVPENIEGPNGDISSEKRIIFGQTNQISFREYQDKWWEKYTTDSVEKQDLDIEAIMKGDYATLAGVWKNGEGLEIIITADGKTNRNESISPNSISNSKFPTLNIRSGNSGAMIALFKIGFRNPYGDQSDSSRPRLVFGQNIGNVPADQYYYKQ</sequence>
<dbReference type="InterPro" id="IPR046254">
    <property type="entry name" value="DUF6287"/>
</dbReference>